<proteinExistence type="predicted"/>
<keyword evidence="2" id="KW-1185">Reference proteome</keyword>
<sequence>MFEVVSVAYADRQKFIQFYKTHREKIKVHRSDLCYLLLNEKEAVAAVKFVRLQNDLWLLRNMLVGADRRNGGIGHRFLTELEVIMSDLKEGSSGLYCFPWSHLTDFYCAHGFSCFSDVDGNVIENRSHQPLHSAITSRYQTYLKRGLKISLCRRDAKILKLVDETVNN</sequence>
<gene>
    <name evidence="1" type="ORF">GCM10022277_25220</name>
</gene>
<name>A0ABP7MSE7_9GAMM</name>
<protein>
    <recommendedName>
        <fullName evidence="3">N-acetyltransferase domain-containing protein</fullName>
    </recommendedName>
</protein>
<dbReference type="Proteomes" id="UP001501565">
    <property type="component" value="Unassembled WGS sequence"/>
</dbReference>
<organism evidence="1 2">
    <name type="scientific">Litoribacillus peritrichatus</name>
    <dbReference type="NCBI Taxonomy" id="718191"/>
    <lineage>
        <taxon>Bacteria</taxon>
        <taxon>Pseudomonadati</taxon>
        <taxon>Pseudomonadota</taxon>
        <taxon>Gammaproteobacteria</taxon>
        <taxon>Oceanospirillales</taxon>
        <taxon>Oceanospirillaceae</taxon>
        <taxon>Litoribacillus</taxon>
    </lineage>
</organism>
<dbReference type="Gene3D" id="3.40.630.30">
    <property type="match status" value="1"/>
</dbReference>
<evidence type="ECO:0000313" key="1">
    <source>
        <dbReference type="EMBL" id="GAA3927775.1"/>
    </source>
</evidence>
<accession>A0ABP7MSE7</accession>
<comment type="caution">
    <text evidence="1">The sequence shown here is derived from an EMBL/GenBank/DDBJ whole genome shotgun (WGS) entry which is preliminary data.</text>
</comment>
<dbReference type="EMBL" id="BAABBN010000007">
    <property type="protein sequence ID" value="GAA3927775.1"/>
    <property type="molecule type" value="Genomic_DNA"/>
</dbReference>
<dbReference type="InterPro" id="IPR016181">
    <property type="entry name" value="Acyl_CoA_acyltransferase"/>
</dbReference>
<dbReference type="RefSeq" id="WP_344798890.1">
    <property type="nucleotide sequence ID" value="NZ_BAABBN010000007.1"/>
</dbReference>
<dbReference type="SUPFAM" id="SSF55729">
    <property type="entry name" value="Acyl-CoA N-acyltransferases (Nat)"/>
    <property type="match status" value="1"/>
</dbReference>
<evidence type="ECO:0000313" key="2">
    <source>
        <dbReference type="Proteomes" id="UP001501565"/>
    </source>
</evidence>
<reference evidence="2" key="1">
    <citation type="journal article" date="2019" name="Int. J. Syst. Evol. Microbiol.">
        <title>The Global Catalogue of Microorganisms (GCM) 10K type strain sequencing project: providing services to taxonomists for standard genome sequencing and annotation.</title>
        <authorList>
            <consortium name="The Broad Institute Genomics Platform"/>
            <consortium name="The Broad Institute Genome Sequencing Center for Infectious Disease"/>
            <person name="Wu L."/>
            <person name="Ma J."/>
        </authorList>
    </citation>
    <scope>NUCLEOTIDE SEQUENCE [LARGE SCALE GENOMIC DNA]</scope>
    <source>
        <strain evidence="2">JCM 17551</strain>
    </source>
</reference>
<evidence type="ECO:0008006" key="3">
    <source>
        <dbReference type="Google" id="ProtNLM"/>
    </source>
</evidence>